<sequence length="453" mass="48060">MAIGEIQINALPEASLPLRLTDIMHLKEGVEDRRATLGDVLYPHTSRTDNPHGVTKNQVGLGNVLNELQLIKSNNLSDVPDKVVARQNLEILSADEVAQAVANHANRTDNPHGVTKNQVGLGNVLNVSQLERGQNLADIPNKVLARQNLGVLSSDEVQQAIGNHINDKGNPHGVTKTQVGLSNVQNWTETHIYTENNASKYVAADALYKLYKAIQDQYPVGSTVISYNAANPSTYLLCGGTWVLASKGRCLVGYDDANAGRAVGSQFGAATVTLSVNNLPSHTHAVTLTGGAHNHTASGSATNAGNHSHSTYIGSHSHSFSGTTSTFDYGTKNTNTTGAHSHTIELDRGDRGYGRAEQASEGLDRRANTSTEGNHYHSVAIGAHNHTVSGNTSAFDYGSKTSNTTGDHTHAITVSVATNNSHTHSGNTNATGGGSAFSVEQPSEVVYIWRRTA</sequence>
<evidence type="ECO:0000256" key="1">
    <source>
        <dbReference type="SAM" id="MobiDB-lite"/>
    </source>
</evidence>
<dbReference type="SUPFAM" id="SSF88874">
    <property type="entry name" value="Receptor-binding domain of short tail fibre protein gp12"/>
    <property type="match status" value="1"/>
</dbReference>
<feature type="region of interest" description="Disordered" evidence="1">
    <location>
        <begin position="291"/>
        <end position="316"/>
    </location>
</feature>
<organism evidence="3 4">
    <name type="scientific">Hafnia phage vB_HpaM_SarahDanielle</name>
    <dbReference type="NCBI Taxonomy" id="2836113"/>
    <lineage>
        <taxon>Viruses</taxon>
        <taxon>Duplodnaviria</taxon>
        <taxon>Heunggongvirae</taxon>
        <taxon>Uroviricota</taxon>
        <taxon>Caudoviricetes</taxon>
        <taxon>Andersonviridae</taxon>
        <taxon>Andersonviridae incertae sedis</taxon>
        <taxon>Daniellevirus</taxon>
        <taxon>Daniellevirus danielle</taxon>
    </lineage>
</organism>
<dbReference type="Proteomes" id="UP000827626">
    <property type="component" value="Segment"/>
</dbReference>
<evidence type="ECO:0000259" key="2">
    <source>
        <dbReference type="Pfam" id="PF21939"/>
    </source>
</evidence>
<evidence type="ECO:0000313" key="4">
    <source>
        <dbReference type="Proteomes" id="UP000827626"/>
    </source>
</evidence>
<feature type="compositionally biased region" description="Basic and acidic residues" evidence="1">
    <location>
        <begin position="342"/>
        <end position="354"/>
    </location>
</feature>
<protein>
    <submittedName>
        <fullName evidence="3">Phage tail protein</fullName>
    </submittedName>
</protein>
<reference evidence="3" key="1">
    <citation type="submission" date="2021-03" db="EMBL/GenBank/DDBJ databases">
        <authorList>
            <person name="Thompson D.W."/>
            <person name="Brown H.M.F."/>
            <person name="Thompson S.D."/>
            <person name="Grose J.H."/>
        </authorList>
    </citation>
    <scope>NUCLEOTIDE SEQUENCE</scope>
</reference>
<dbReference type="EMBL" id="MW749010">
    <property type="protein sequence ID" value="QYA57546.1"/>
    <property type="molecule type" value="Genomic_DNA"/>
</dbReference>
<gene>
    <name evidence="3" type="ORF">SARAHDANIELLE_130</name>
</gene>
<accession>A0AAE7W9I0</accession>
<feature type="domain" description="Baseplate structural protein Gp10 C-terminal" evidence="2">
    <location>
        <begin position="217"/>
        <end position="452"/>
    </location>
</feature>
<name>A0AAE7W9I0_9CAUD</name>
<feature type="compositionally biased region" description="Polar residues" evidence="1">
    <location>
        <begin position="295"/>
        <end position="313"/>
    </location>
</feature>
<evidence type="ECO:0000313" key="3">
    <source>
        <dbReference type="EMBL" id="QYA57546.1"/>
    </source>
</evidence>
<dbReference type="Pfam" id="PF21939">
    <property type="entry name" value="Gp10_C"/>
    <property type="match status" value="1"/>
</dbReference>
<proteinExistence type="predicted"/>
<feature type="region of interest" description="Disordered" evidence="1">
    <location>
        <begin position="333"/>
        <end position="371"/>
    </location>
</feature>
<keyword evidence="4" id="KW-1185">Reference proteome</keyword>
<dbReference type="InterPro" id="IPR053827">
    <property type="entry name" value="Gp10_C"/>
</dbReference>